<evidence type="ECO:0000313" key="3">
    <source>
        <dbReference type="EMBL" id="KAK1408968.1"/>
    </source>
</evidence>
<reference evidence="3" key="1">
    <citation type="journal article" date="2023" name="bioRxiv">
        <title>Improved chromosome-level genome assembly for marigold (Tagetes erecta).</title>
        <authorList>
            <person name="Jiang F."/>
            <person name="Yuan L."/>
            <person name="Wang S."/>
            <person name="Wang H."/>
            <person name="Xu D."/>
            <person name="Wang A."/>
            <person name="Fan W."/>
        </authorList>
    </citation>
    <scope>NUCLEOTIDE SEQUENCE</scope>
    <source>
        <strain evidence="3">WSJ</strain>
        <tissue evidence="3">Leaf</tissue>
    </source>
</reference>
<proteinExistence type="predicted"/>
<dbReference type="AlphaFoldDB" id="A0AAD8JS86"/>
<name>A0AAD8JS86_TARER</name>
<dbReference type="InterPro" id="IPR052107">
    <property type="entry name" value="HEAT6"/>
</dbReference>
<dbReference type="PANTHER" id="PTHR13366:SF0">
    <property type="entry name" value="HEAT REPEAT-CONTAINING PROTEIN 6"/>
    <property type="match status" value="1"/>
</dbReference>
<dbReference type="InterPro" id="IPR016024">
    <property type="entry name" value="ARM-type_fold"/>
</dbReference>
<sequence length="1195" mass="131598">MATGPTPLRHPHDTTTRQPTPKSPSVAFFQNPGLNKTCWFTRTVTLMEASISTSSSPIRLWRTAFLTLRDEAQNSPTDTTVIHLLNTLIFSKSQTLIPAIANLPAHEVTSDAMFVLELARNLSTSRGNDDAIHALVQVSNLIHNFSHHISFKMTSSTWVLVLHTFGGMVEMFLGSVGGKRDNVADIEAAKQCLEIVRSFVDVNQRTITLSDNMQLLEFLLKTVSFSQSVLAPCFSGNIQGYPLESRKMILQKNSLWEIQTTAFTLISEVFSRAGTSLPAHHWQSTVDAFRSIMDVLASRVPLVENNVMDRFYTSLLHCLHLVLINAKGSLQDHVAGFVAALRMFFGYGLTSKPQIVYKKDFRTTSLNSQSAESNSGAYVPPHVRKKNQLKDSNSLSMLDCPRGTMDYMSSDSDLSDSDGSSKGISNFRSSKVRVAAIVCIQDLCRSDPKLFTAQWTILLPSSDMLQARRYEANLMTCLLFDPHLKARIASASTLATMLEGPTSVFLQVAEYKESTKLGSFTALSSSLGQILMQLHTGIMYLIKHEKNNGFLTSLFKILTLLIACTPYSRMPDELLPTVILNLHQRIIEGFLTHHDQSGLLAVALSCLTDALSVSPSSLKVNEMFMTEISAGLNDKGSSGLLSTLLHYSQSFTSPSVSLEALQVLRAVAHNYPNTMALCWKQFSSVICDVLDPPGSSRAGTVNSRPTVGTIGEKGLTSAIKLLDECLRAISGFKGTEDLSDDKLLNSPFTYDYIKVKTISSAPSYVLEGQTGASDDNPICPSGSQQWCEAIEKQLSSTLFHNSAMVRAASITCFAGITSSVFFSLPEDKQDQIITYSINAAFDDEVPSVRSAACRAIGVIACFPQALKSVEILGKFINAAEINSRHSLVPVRIAASWALANLCDSLRHYIDRFNLARSSVDLLDCSKMVSLLIDCSLRLTRDGDKIKANAVRALGNLSRYVPCSSLDVNGISATSFLQLTWEDSSWLERMVQAFLSCVTTGNVKVRWNVCHALSNLFLNETLKLQDADWAPSVFSILLLLLRDSSNFKIRIQAAAALAAPSTMLDYGKSYSDVVQGVQHTLENLGSDQMFAPSSFKYRVALEKQLTSTMLHVLGLASGSHDHPVHDFLIKKASFLEEWLKALCSSLVNQFEAEHDSTLNQKKEVINSAVKSLVKVYESRNNQAMARRFDKLTFEML</sequence>
<gene>
    <name evidence="3" type="ORF">QVD17_41162</name>
</gene>
<dbReference type="InterPro" id="IPR025283">
    <property type="entry name" value="DUF4042"/>
</dbReference>
<evidence type="ECO:0000259" key="2">
    <source>
        <dbReference type="Pfam" id="PF13251"/>
    </source>
</evidence>
<comment type="caution">
    <text evidence="3">The sequence shown here is derived from an EMBL/GenBank/DDBJ whole genome shotgun (WGS) entry which is preliminary data.</text>
</comment>
<dbReference type="InterPro" id="IPR011989">
    <property type="entry name" value="ARM-like"/>
</dbReference>
<feature type="domain" description="DUF4042" evidence="2">
    <location>
        <begin position="431"/>
        <end position="611"/>
    </location>
</feature>
<evidence type="ECO:0000313" key="4">
    <source>
        <dbReference type="Proteomes" id="UP001229421"/>
    </source>
</evidence>
<evidence type="ECO:0000256" key="1">
    <source>
        <dbReference type="SAM" id="MobiDB-lite"/>
    </source>
</evidence>
<accession>A0AAD8JS86</accession>
<dbReference type="Pfam" id="PF13251">
    <property type="entry name" value="DUF4042"/>
    <property type="match status" value="1"/>
</dbReference>
<dbReference type="Gene3D" id="1.25.10.10">
    <property type="entry name" value="Leucine-rich Repeat Variant"/>
    <property type="match status" value="2"/>
</dbReference>
<organism evidence="3 4">
    <name type="scientific">Tagetes erecta</name>
    <name type="common">African marigold</name>
    <dbReference type="NCBI Taxonomy" id="13708"/>
    <lineage>
        <taxon>Eukaryota</taxon>
        <taxon>Viridiplantae</taxon>
        <taxon>Streptophyta</taxon>
        <taxon>Embryophyta</taxon>
        <taxon>Tracheophyta</taxon>
        <taxon>Spermatophyta</taxon>
        <taxon>Magnoliopsida</taxon>
        <taxon>eudicotyledons</taxon>
        <taxon>Gunneridae</taxon>
        <taxon>Pentapetalae</taxon>
        <taxon>asterids</taxon>
        <taxon>campanulids</taxon>
        <taxon>Asterales</taxon>
        <taxon>Asteraceae</taxon>
        <taxon>Asteroideae</taxon>
        <taxon>Heliantheae alliance</taxon>
        <taxon>Tageteae</taxon>
        <taxon>Tagetes</taxon>
    </lineage>
</organism>
<protein>
    <recommendedName>
        <fullName evidence="2">DUF4042 domain-containing protein</fullName>
    </recommendedName>
</protein>
<dbReference type="PANTHER" id="PTHR13366">
    <property type="entry name" value="MALARIA ANTIGEN-RELATED"/>
    <property type="match status" value="1"/>
</dbReference>
<keyword evidence="4" id="KW-1185">Reference proteome</keyword>
<dbReference type="SUPFAM" id="SSF48371">
    <property type="entry name" value="ARM repeat"/>
    <property type="match status" value="1"/>
</dbReference>
<feature type="region of interest" description="Disordered" evidence="1">
    <location>
        <begin position="1"/>
        <end position="27"/>
    </location>
</feature>
<dbReference type="EMBL" id="JAUHHV010000011">
    <property type="protein sequence ID" value="KAK1408968.1"/>
    <property type="molecule type" value="Genomic_DNA"/>
</dbReference>
<dbReference type="Proteomes" id="UP001229421">
    <property type="component" value="Unassembled WGS sequence"/>
</dbReference>